<dbReference type="InterPro" id="IPR011990">
    <property type="entry name" value="TPR-like_helical_dom_sf"/>
</dbReference>
<name>A0A062V8E6_9PROT</name>
<dbReference type="Proteomes" id="UP000027100">
    <property type="component" value="Unassembled WGS sequence"/>
</dbReference>
<gene>
    <name evidence="1" type="ORF">HPO_11002</name>
</gene>
<organism evidence="1 2">
    <name type="scientific">Hyphomonas polymorpha PS728</name>
    <dbReference type="NCBI Taxonomy" id="1280954"/>
    <lineage>
        <taxon>Bacteria</taxon>
        <taxon>Pseudomonadati</taxon>
        <taxon>Pseudomonadota</taxon>
        <taxon>Alphaproteobacteria</taxon>
        <taxon>Hyphomonadales</taxon>
        <taxon>Hyphomonadaceae</taxon>
        <taxon>Hyphomonas</taxon>
    </lineage>
</organism>
<dbReference type="Pfam" id="PF06041">
    <property type="entry name" value="DUF924"/>
    <property type="match status" value="1"/>
</dbReference>
<dbReference type="OrthoDB" id="7593450at2"/>
<dbReference type="PATRIC" id="fig|1280954.3.peg.2230"/>
<reference evidence="1 2" key="1">
    <citation type="journal article" date="2014" name="Antonie Van Leeuwenhoek">
        <title>Hyphomonas beringensis sp. nov. and Hyphomonas chukchiensis sp. nov., isolated from surface seawater of the Bering Sea and Chukchi Sea.</title>
        <authorList>
            <person name="Li C."/>
            <person name="Lai Q."/>
            <person name="Li G."/>
            <person name="Dong C."/>
            <person name="Wang J."/>
            <person name="Liao Y."/>
            <person name="Shao Z."/>
        </authorList>
    </citation>
    <scope>NUCLEOTIDE SEQUENCE [LARGE SCALE GENOMIC DNA]</scope>
    <source>
        <strain evidence="1 2">PS728</strain>
    </source>
</reference>
<accession>A0A062V8E6</accession>
<protein>
    <recommendedName>
        <fullName evidence="3">DUF924 domain-containing protein</fullName>
    </recommendedName>
</protein>
<evidence type="ECO:0008006" key="3">
    <source>
        <dbReference type="Google" id="ProtNLM"/>
    </source>
</evidence>
<dbReference type="AlphaFoldDB" id="A0A062V8E6"/>
<dbReference type="RefSeq" id="WP_035598397.1">
    <property type="nucleotide sequence ID" value="NZ_ARYM01000011.1"/>
</dbReference>
<dbReference type="eggNOG" id="COG3803">
    <property type="taxonomic scope" value="Bacteria"/>
</dbReference>
<dbReference type="SUPFAM" id="SSF48452">
    <property type="entry name" value="TPR-like"/>
    <property type="match status" value="1"/>
</dbReference>
<evidence type="ECO:0000313" key="2">
    <source>
        <dbReference type="Proteomes" id="UP000027100"/>
    </source>
</evidence>
<sequence>MIALPSPATVHGFWFGGSASSPDVLETHAPLWFNGGEAFDRLLTAQFQPLLETLSAGPLAHDWAARGARERLAAIIVLDQMSRNIFRGSPRAFAQDMLALHLCKEGLAAGEDRALSEVERVFFYLPLEHSEAMGDQEQSVALFTRLADEARDPFRDFTKTTRDYAQQHLDVIAEFGRFPHRNKAVGRESTDAEKEWLAEGGGF</sequence>
<dbReference type="Gene3D" id="1.20.58.320">
    <property type="entry name" value="TPR-like"/>
    <property type="match status" value="1"/>
</dbReference>
<proteinExistence type="predicted"/>
<dbReference type="InterPro" id="IPR010323">
    <property type="entry name" value="DUF924"/>
</dbReference>
<dbReference type="STRING" id="1280954.HPO_11002"/>
<dbReference type="EMBL" id="ARYM01000011">
    <property type="protein sequence ID" value="KCZ98428.1"/>
    <property type="molecule type" value="Genomic_DNA"/>
</dbReference>
<comment type="caution">
    <text evidence="1">The sequence shown here is derived from an EMBL/GenBank/DDBJ whole genome shotgun (WGS) entry which is preliminary data.</text>
</comment>
<dbReference type="Gene3D" id="1.25.40.10">
    <property type="entry name" value="Tetratricopeptide repeat domain"/>
    <property type="match status" value="1"/>
</dbReference>
<keyword evidence="2" id="KW-1185">Reference proteome</keyword>
<evidence type="ECO:0000313" key="1">
    <source>
        <dbReference type="EMBL" id="KCZ98428.1"/>
    </source>
</evidence>